<dbReference type="EMBL" id="BOPG01000009">
    <property type="protein sequence ID" value="GIJ54031.1"/>
    <property type="molecule type" value="Genomic_DNA"/>
</dbReference>
<feature type="compositionally biased region" description="Low complexity" evidence="1">
    <location>
        <begin position="44"/>
        <end position="57"/>
    </location>
</feature>
<accession>A0A8J3YYF3</accession>
<evidence type="ECO:0000256" key="1">
    <source>
        <dbReference type="SAM" id="MobiDB-lite"/>
    </source>
</evidence>
<evidence type="ECO:0008006" key="4">
    <source>
        <dbReference type="Google" id="ProtNLM"/>
    </source>
</evidence>
<feature type="compositionally biased region" description="Polar residues" evidence="1">
    <location>
        <begin position="58"/>
        <end position="76"/>
    </location>
</feature>
<keyword evidence="3" id="KW-1185">Reference proteome</keyword>
<comment type="caution">
    <text evidence="2">The sequence shown here is derived from an EMBL/GenBank/DDBJ whole genome shotgun (WGS) entry which is preliminary data.</text>
</comment>
<proteinExistence type="predicted"/>
<dbReference type="RefSeq" id="WP_203988581.1">
    <property type="nucleotide sequence ID" value="NZ_BOPG01000009.1"/>
</dbReference>
<dbReference type="PROSITE" id="PS51257">
    <property type="entry name" value="PROKAR_LIPOPROTEIN"/>
    <property type="match status" value="1"/>
</dbReference>
<dbReference type="Proteomes" id="UP000612585">
    <property type="component" value="Unassembled WGS sequence"/>
</dbReference>
<evidence type="ECO:0000313" key="3">
    <source>
        <dbReference type="Proteomes" id="UP000612585"/>
    </source>
</evidence>
<sequence>MRLTVGPLSPNVYWRRRAVVLAGVLVFVLIIAYSCSGDDEPGKKPTANNPTTTGAPTETSTAQALPTITPNASDPTSGRPVTGGGGTGVTGEGANGETCTDTELLVTAAAENASVRQGVPVTFFIRIKNVSTRTCSRDVSAQAQELYLEQNSAKQWSSDTCSNASNAADVRRMQPNDSPLQFNVPWNGQGTAQGCTNRKLLNPGTYQLRARLGNIVSEPVTVTVNA</sequence>
<feature type="region of interest" description="Disordered" evidence="1">
    <location>
        <begin position="39"/>
        <end position="96"/>
    </location>
</feature>
<dbReference type="AlphaFoldDB" id="A0A8J3YYF3"/>
<protein>
    <recommendedName>
        <fullName evidence="4">Intracellular proteinase inhibitor BsuPI domain-containing protein</fullName>
    </recommendedName>
</protein>
<organism evidence="2 3">
    <name type="scientific">Virgisporangium aurantiacum</name>
    <dbReference type="NCBI Taxonomy" id="175570"/>
    <lineage>
        <taxon>Bacteria</taxon>
        <taxon>Bacillati</taxon>
        <taxon>Actinomycetota</taxon>
        <taxon>Actinomycetes</taxon>
        <taxon>Micromonosporales</taxon>
        <taxon>Micromonosporaceae</taxon>
        <taxon>Virgisporangium</taxon>
    </lineage>
</organism>
<feature type="compositionally biased region" description="Gly residues" evidence="1">
    <location>
        <begin position="81"/>
        <end position="94"/>
    </location>
</feature>
<reference evidence="2" key="1">
    <citation type="submission" date="2021-01" db="EMBL/GenBank/DDBJ databases">
        <title>Whole genome shotgun sequence of Virgisporangium aurantiacum NBRC 16421.</title>
        <authorList>
            <person name="Komaki H."/>
            <person name="Tamura T."/>
        </authorList>
    </citation>
    <scope>NUCLEOTIDE SEQUENCE</scope>
    <source>
        <strain evidence="2">NBRC 16421</strain>
    </source>
</reference>
<name>A0A8J3YYF3_9ACTN</name>
<gene>
    <name evidence="2" type="ORF">Vau01_015470</name>
</gene>
<evidence type="ECO:0000313" key="2">
    <source>
        <dbReference type="EMBL" id="GIJ54031.1"/>
    </source>
</evidence>